<evidence type="ECO:0000256" key="6">
    <source>
        <dbReference type="ARBA" id="ARBA00022989"/>
    </source>
</evidence>
<dbReference type="InterPro" id="IPR000522">
    <property type="entry name" value="ABC_transptr_permease_BtuC"/>
</dbReference>
<evidence type="ECO:0000256" key="11">
    <source>
        <dbReference type="SAM" id="Phobius"/>
    </source>
</evidence>
<dbReference type="AlphaFoldDB" id="A0A1F2PBF3"/>
<feature type="transmembrane region" description="Helical" evidence="11">
    <location>
        <begin position="86"/>
        <end position="103"/>
    </location>
</feature>
<dbReference type="Pfam" id="PF01032">
    <property type="entry name" value="FecCD"/>
    <property type="match status" value="1"/>
</dbReference>
<evidence type="ECO:0000256" key="5">
    <source>
        <dbReference type="ARBA" id="ARBA00022692"/>
    </source>
</evidence>
<keyword evidence="6 11" id="KW-1133">Transmembrane helix</keyword>
<keyword evidence="3" id="KW-0813">Transport</keyword>
<evidence type="ECO:0000313" key="13">
    <source>
        <dbReference type="Proteomes" id="UP000186940"/>
    </source>
</evidence>
<feature type="transmembrane region" description="Helical" evidence="11">
    <location>
        <begin position="142"/>
        <end position="162"/>
    </location>
</feature>
<dbReference type="FunFam" id="1.10.3470.10:FF:000001">
    <property type="entry name" value="Vitamin B12 ABC transporter permease BtuC"/>
    <property type="match status" value="1"/>
</dbReference>
<evidence type="ECO:0000256" key="1">
    <source>
        <dbReference type="ARBA" id="ARBA00004651"/>
    </source>
</evidence>
<comment type="similarity">
    <text evidence="2">Belongs to the binding-protein-dependent transport system permease family. FecCD subfamily.</text>
</comment>
<keyword evidence="5 11" id="KW-0812">Transmembrane</keyword>
<accession>A0A1F2PBF3</accession>
<evidence type="ECO:0000256" key="9">
    <source>
        <dbReference type="ARBA" id="ARBA00064420"/>
    </source>
</evidence>
<dbReference type="Proteomes" id="UP000186940">
    <property type="component" value="Unassembled WGS sequence"/>
</dbReference>
<dbReference type="GO" id="GO:0022857">
    <property type="term" value="F:transmembrane transporter activity"/>
    <property type="evidence" value="ECO:0007669"/>
    <property type="project" value="InterPro"/>
</dbReference>
<organism evidence="12 13">
    <name type="scientific">Candidatus Syntropharchaeum caldarium</name>
    <dbReference type="NCBI Taxonomy" id="1838285"/>
    <lineage>
        <taxon>Archaea</taxon>
        <taxon>Methanobacteriati</taxon>
        <taxon>Methanobacteriota</taxon>
        <taxon>Stenosarchaea group</taxon>
        <taxon>Methanomicrobia</taxon>
        <taxon>Methanosarcinales</taxon>
        <taxon>ANME-2 cluster</taxon>
        <taxon>Candidatus Syntropharchaeum</taxon>
    </lineage>
</organism>
<comment type="caution">
    <text evidence="12">The sequence shown here is derived from an EMBL/GenBank/DDBJ whole genome shotgun (WGS) entry which is preliminary data.</text>
</comment>
<dbReference type="PATRIC" id="fig|1838285.3.peg.326"/>
<dbReference type="InterPro" id="IPR037294">
    <property type="entry name" value="ABC_BtuC-like"/>
</dbReference>
<dbReference type="GO" id="GO:0005886">
    <property type="term" value="C:plasma membrane"/>
    <property type="evidence" value="ECO:0007669"/>
    <property type="project" value="UniProtKB-SubCell"/>
</dbReference>
<comment type="subcellular location">
    <subcellularLocation>
        <location evidence="1">Cell membrane</location>
        <topology evidence="1">Multi-pass membrane protein</topology>
    </subcellularLocation>
</comment>
<evidence type="ECO:0000313" key="12">
    <source>
        <dbReference type="EMBL" id="OFV68647.1"/>
    </source>
</evidence>
<gene>
    <name evidence="12" type="ORF">SCAL_000323</name>
</gene>
<evidence type="ECO:0000256" key="10">
    <source>
        <dbReference type="ARBA" id="ARBA00071366"/>
    </source>
</evidence>
<dbReference type="PANTHER" id="PTHR30472">
    <property type="entry name" value="FERRIC ENTEROBACTIN TRANSPORT SYSTEM PERMEASE PROTEIN"/>
    <property type="match status" value="1"/>
</dbReference>
<comment type="subunit">
    <text evidence="9">The complex is composed of two ATP-binding proteins (BtuD), two transmembrane proteins (BtuC) and a solute-binding protein (BtuF).</text>
</comment>
<dbReference type="PANTHER" id="PTHR30472:SF25">
    <property type="entry name" value="ABC TRANSPORTER PERMEASE PROTEIN MJ0876-RELATED"/>
    <property type="match status" value="1"/>
</dbReference>
<reference evidence="12" key="1">
    <citation type="submission" date="2016-05" db="EMBL/GenBank/DDBJ databases">
        <title>Microbial consortia oxidize butane by reversing methanogenesis.</title>
        <authorList>
            <person name="Laso-Perez R."/>
            <person name="Richter M."/>
            <person name="Wegener G."/>
            <person name="Musat F."/>
        </authorList>
    </citation>
    <scope>NUCLEOTIDE SEQUENCE [LARGE SCALE GENOMIC DNA]</scope>
    <source>
        <strain evidence="12">BOX2</strain>
    </source>
</reference>
<proteinExistence type="inferred from homology"/>
<evidence type="ECO:0000256" key="2">
    <source>
        <dbReference type="ARBA" id="ARBA00007935"/>
    </source>
</evidence>
<dbReference type="SUPFAM" id="SSF81345">
    <property type="entry name" value="ABC transporter involved in vitamin B12 uptake, BtuC"/>
    <property type="match status" value="1"/>
</dbReference>
<name>A0A1F2PBF3_9EURY</name>
<feature type="transmembrane region" description="Helical" evidence="11">
    <location>
        <begin position="262"/>
        <end position="288"/>
    </location>
</feature>
<protein>
    <recommendedName>
        <fullName evidence="10">Cobalamin import system permease protein BtuC</fullName>
    </recommendedName>
</protein>
<feature type="transmembrane region" description="Helical" evidence="11">
    <location>
        <begin position="25"/>
        <end position="45"/>
    </location>
</feature>
<keyword evidence="4" id="KW-1003">Cell membrane</keyword>
<dbReference type="CDD" id="cd06550">
    <property type="entry name" value="TM_ABC_iron-siderophores_like"/>
    <property type="match status" value="1"/>
</dbReference>
<sequence length="358" mass="38033">MSAAEITVTDSGAQEEYKKYIGRKITFILSSFLLLILIFGISASLGSADITIWDAYAAFLHRFFPDHFHTSWLADTCVWNLRLPRIMLGIIAGTGLAIAGSVMQGVLKNPLASPYTLGISAGAGFGASLAIIAGAGFVGGEYLIIGNAFVFAILCSFIIIGFASRRGATPETMILAGIAILYIFSASTTLLQYFGEEEAVAQSVFWMVGDLDRASWGNVTMAGIVVAACVPLLMIKSWDLNALTAGDEAAQSMGVNVKRVRVFTMLLVSLLVASIVCFTGTIGFIGLVAPHITRIAIGGDNRFLLPASGLAGAVLLVGADIVARRIIAPVIIPVGAITAFMGGPLFLYLIMRMRREYF</sequence>
<keyword evidence="7 11" id="KW-0472">Membrane</keyword>
<dbReference type="EMBL" id="LYOS01000001">
    <property type="protein sequence ID" value="OFV68647.1"/>
    <property type="molecule type" value="Genomic_DNA"/>
</dbReference>
<feature type="transmembrane region" description="Helical" evidence="11">
    <location>
        <begin position="330"/>
        <end position="351"/>
    </location>
</feature>
<feature type="transmembrane region" description="Helical" evidence="11">
    <location>
        <begin position="115"/>
        <end position="136"/>
    </location>
</feature>
<comment type="function">
    <text evidence="8">Required for corrinoid utilization. Probably part of the ABC transporter complex BtuCDF involved in cobalamin (vitamin B12) import. Probably involved in the translocation of the substrate across the membrane.</text>
</comment>
<keyword evidence="13" id="KW-1185">Reference proteome</keyword>
<dbReference type="STRING" id="1838285.SCAL_000323"/>
<dbReference type="GO" id="GO:0033214">
    <property type="term" value="P:siderophore-iron import into cell"/>
    <property type="evidence" value="ECO:0007669"/>
    <property type="project" value="TreeGrafter"/>
</dbReference>
<evidence type="ECO:0000256" key="8">
    <source>
        <dbReference type="ARBA" id="ARBA00053891"/>
    </source>
</evidence>
<evidence type="ECO:0000256" key="4">
    <source>
        <dbReference type="ARBA" id="ARBA00022475"/>
    </source>
</evidence>
<dbReference type="Gene3D" id="1.10.3470.10">
    <property type="entry name" value="ABC transporter involved in vitamin B12 uptake, BtuC"/>
    <property type="match status" value="1"/>
</dbReference>
<feature type="transmembrane region" description="Helical" evidence="11">
    <location>
        <begin position="174"/>
        <end position="194"/>
    </location>
</feature>
<feature type="transmembrane region" description="Helical" evidence="11">
    <location>
        <begin position="214"/>
        <end position="235"/>
    </location>
</feature>
<feature type="transmembrane region" description="Helical" evidence="11">
    <location>
        <begin position="303"/>
        <end position="323"/>
    </location>
</feature>
<evidence type="ECO:0000256" key="7">
    <source>
        <dbReference type="ARBA" id="ARBA00023136"/>
    </source>
</evidence>
<evidence type="ECO:0000256" key="3">
    <source>
        <dbReference type="ARBA" id="ARBA00022448"/>
    </source>
</evidence>